<dbReference type="GO" id="GO:0006438">
    <property type="term" value="P:valyl-tRNA aminoacylation"/>
    <property type="evidence" value="ECO:0007669"/>
    <property type="project" value="UniProtKB-UniRule"/>
</dbReference>
<keyword evidence="3 12" id="KW-0963">Cytoplasm</keyword>
<keyword evidence="6 12" id="KW-0067">ATP-binding</keyword>
<dbReference type="AlphaFoldDB" id="A0A150WRZ8"/>
<evidence type="ECO:0000256" key="1">
    <source>
        <dbReference type="ARBA" id="ARBA00004496"/>
    </source>
</evidence>
<evidence type="ECO:0000256" key="10">
    <source>
        <dbReference type="ARBA" id="ARBA00047552"/>
    </source>
</evidence>
<feature type="domain" description="Valyl-tRNA synthetase tRNA-binding arm" evidence="15">
    <location>
        <begin position="827"/>
        <end position="890"/>
    </location>
</feature>
<dbReference type="GO" id="GO:0005829">
    <property type="term" value="C:cytosol"/>
    <property type="evidence" value="ECO:0007669"/>
    <property type="project" value="TreeGrafter"/>
</dbReference>
<evidence type="ECO:0000256" key="2">
    <source>
        <dbReference type="ARBA" id="ARBA00011245"/>
    </source>
</evidence>
<dbReference type="Gene3D" id="3.40.50.620">
    <property type="entry name" value="HUPs"/>
    <property type="match status" value="2"/>
</dbReference>
<dbReference type="InterPro" id="IPR010978">
    <property type="entry name" value="tRNA-bd_arm"/>
</dbReference>
<protein>
    <recommendedName>
        <fullName evidence="12">Valine--tRNA ligase</fullName>
        <ecNumber evidence="12">6.1.1.9</ecNumber>
    </recommendedName>
    <alternativeName>
        <fullName evidence="12">Valyl-tRNA synthetase</fullName>
        <shortName evidence="12">ValRS</shortName>
    </alternativeName>
</protein>
<evidence type="ECO:0000256" key="5">
    <source>
        <dbReference type="ARBA" id="ARBA00022741"/>
    </source>
</evidence>
<dbReference type="FunFam" id="1.10.287.380:FF:000001">
    <property type="entry name" value="Valine--tRNA ligase"/>
    <property type="match status" value="1"/>
</dbReference>
<evidence type="ECO:0000259" key="13">
    <source>
        <dbReference type="Pfam" id="PF00133"/>
    </source>
</evidence>
<dbReference type="SUPFAM" id="SSF46589">
    <property type="entry name" value="tRNA-binding arm"/>
    <property type="match status" value="1"/>
</dbReference>
<dbReference type="Gene3D" id="1.10.287.380">
    <property type="entry name" value="Valyl-tRNA synthetase, C-terminal domain"/>
    <property type="match status" value="1"/>
</dbReference>
<dbReference type="Proteomes" id="UP000075320">
    <property type="component" value="Unassembled WGS sequence"/>
</dbReference>
<evidence type="ECO:0000256" key="7">
    <source>
        <dbReference type="ARBA" id="ARBA00022917"/>
    </source>
</evidence>
<comment type="domain">
    <text evidence="12">ValRS has two distinct active sites: one for aminoacylation and one for editing. The misactivated threonine is translocated from the active site to the editing site.</text>
</comment>
<evidence type="ECO:0000256" key="8">
    <source>
        <dbReference type="ARBA" id="ARBA00023054"/>
    </source>
</evidence>
<dbReference type="Gene3D" id="3.90.740.10">
    <property type="entry name" value="Valyl/Leucyl/Isoleucyl-tRNA synthetase, editing domain"/>
    <property type="match status" value="1"/>
</dbReference>
<feature type="binding site" evidence="12">
    <location>
        <position position="528"/>
    </location>
    <ligand>
        <name>ATP</name>
        <dbReference type="ChEBI" id="CHEBI:30616"/>
    </ligand>
</feature>
<dbReference type="FunFam" id="1.10.730.10:FF:000014">
    <property type="entry name" value="Valine--tRNA ligase"/>
    <property type="match status" value="1"/>
</dbReference>
<gene>
    <name evidence="12" type="primary">valS</name>
    <name evidence="16" type="ORF">AZI86_08785</name>
</gene>
<keyword evidence="9 12" id="KW-0030">Aminoacyl-tRNA synthetase</keyword>
<comment type="catalytic activity">
    <reaction evidence="10 12">
        <text>tRNA(Val) + L-valine + ATP = L-valyl-tRNA(Val) + AMP + diphosphate</text>
        <dbReference type="Rhea" id="RHEA:10704"/>
        <dbReference type="Rhea" id="RHEA-COMP:9672"/>
        <dbReference type="Rhea" id="RHEA-COMP:9708"/>
        <dbReference type="ChEBI" id="CHEBI:30616"/>
        <dbReference type="ChEBI" id="CHEBI:33019"/>
        <dbReference type="ChEBI" id="CHEBI:57762"/>
        <dbReference type="ChEBI" id="CHEBI:78442"/>
        <dbReference type="ChEBI" id="CHEBI:78537"/>
        <dbReference type="ChEBI" id="CHEBI:456215"/>
        <dbReference type="EC" id="6.1.1.9"/>
    </reaction>
</comment>
<dbReference type="NCBIfam" id="NF004349">
    <property type="entry name" value="PRK05729.1"/>
    <property type="match status" value="1"/>
</dbReference>
<dbReference type="GO" id="GO:0004832">
    <property type="term" value="F:valine-tRNA ligase activity"/>
    <property type="evidence" value="ECO:0007669"/>
    <property type="project" value="UniProtKB-UniRule"/>
</dbReference>
<accession>A0A150WRZ8</accession>
<proteinExistence type="inferred from homology"/>
<feature type="short sequence motif" description="'HIGH' region" evidence="12">
    <location>
        <begin position="46"/>
        <end position="56"/>
    </location>
</feature>
<feature type="short sequence motif" description="'KMSKS' region" evidence="12">
    <location>
        <begin position="525"/>
        <end position="529"/>
    </location>
</feature>
<dbReference type="FunFam" id="3.40.50.620:FF:000032">
    <property type="entry name" value="Valine--tRNA ligase"/>
    <property type="match status" value="1"/>
</dbReference>
<dbReference type="SUPFAM" id="SSF52374">
    <property type="entry name" value="Nucleotidylyl transferase"/>
    <property type="match status" value="1"/>
</dbReference>
<dbReference type="SUPFAM" id="SSF47323">
    <property type="entry name" value="Anticodon-binding domain of a subclass of class I aminoacyl-tRNA synthetases"/>
    <property type="match status" value="1"/>
</dbReference>
<dbReference type="CDD" id="cd07962">
    <property type="entry name" value="Anticodon_Ia_Val"/>
    <property type="match status" value="1"/>
</dbReference>
<dbReference type="InterPro" id="IPR014729">
    <property type="entry name" value="Rossmann-like_a/b/a_fold"/>
</dbReference>
<dbReference type="PANTHER" id="PTHR11946">
    <property type="entry name" value="VALYL-TRNA SYNTHETASES"/>
    <property type="match status" value="1"/>
</dbReference>
<dbReference type="EMBL" id="LUKE01000001">
    <property type="protein sequence ID" value="KYG67097.1"/>
    <property type="molecule type" value="Genomic_DNA"/>
</dbReference>
<dbReference type="InterPro" id="IPR009080">
    <property type="entry name" value="tRNAsynth_Ia_anticodon-bd"/>
</dbReference>
<evidence type="ECO:0000256" key="11">
    <source>
        <dbReference type="ARBA" id="ARBA00060830"/>
    </source>
</evidence>
<dbReference type="OrthoDB" id="5287134at2"/>
<dbReference type="InterPro" id="IPR019499">
    <property type="entry name" value="Val-tRNA_synth_tRNA-bd"/>
</dbReference>
<name>A0A150WRZ8_BDEBC</name>
<keyword evidence="7 12" id="KW-0648">Protein biosynthesis</keyword>
<dbReference type="PRINTS" id="PR00986">
    <property type="entry name" value="TRNASYNTHVAL"/>
</dbReference>
<dbReference type="NCBIfam" id="TIGR00422">
    <property type="entry name" value="valS"/>
    <property type="match status" value="1"/>
</dbReference>
<comment type="domain">
    <text evidence="12">The C-terminal coiled-coil domain is crucial for aminoacylation activity.</text>
</comment>
<dbReference type="InterPro" id="IPR002300">
    <property type="entry name" value="aa-tRNA-synth_Ia"/>
</dbReference>
<dbReference type="InterPro" id="IPR033705">
    <property type="entry name" value="Anticodon_Ia_Val"/>
</dbReference>
<comment type="subcellular location">
    <subcellularLocation>
        <location evidence="1 12">Cytoplasm</location>
    </subcellularLocation>
</comment>
<evidence type="ECO:0000256" key="12">
    <source>
        <dbReference type="HAMAP-Rule" id="MF_02004"/>
    </source>
</evidence>
<feature type="coiled-coil region" evidence="12">
    <location>
        <begin position="825"/>
        <end position="852"/>
    </location>
</feature>
<dbReference type="FunFam" id="3.90.740.10:FF:000010">
    <property type="entry name" value="Valine--tRNA ligase"/>
    <property type="match status" value="1"/>
</dbReference>
<dbReference type="InterPro" id="IPR037118">
    <property type="entry name" value="Val-tRNA_synth_C_sf"/>
</dbReference>
<reference evidence="16 17" key="1">
    <citation type="submission" date="2016-03" db="EMBL/GenBank/DDBJ databases">
        <authorList>
            <person name="Ploux O."/>
        </authorList>
    </citation>
    <scope>NUCLEOTIDE SEQUENCE [LARGE SCALE GENOMIC DNA]</scope>
    <source>
        <strain evidence="16 17">R0</strain>
    </source>
</reference>
<dbReference type="InterPro" id="IPR001412">
    <property type="entry name" value="aa-tRNA-synth_I_CS"/>
</dbReference>
<dbReference type="GO" id="GO:0005524">
    <property type="term" value="F:ATP binding"/>
    <property type="evidence" value="ECO:0007669"/>
    <property type="project" value="UniProtKB-UniRule"/>
</dbReference>
<evidence type="ECO:0000313" key="17">
    <source>
        <dbReference type="Proteomes" id="UP000075320"/>
    </source>
</evidence>
<dbReference type="RefSeq" id="WP_061834674.1">
    <property type="nucleotide sequence ID" value="NZ_LUKE01000001.1"/>
</dbReference>
<evidence type="ECO:0000256" key="9">
    <source>
        <dbReference type="ARBA" id="ARBA00023146"/>
    </source>
</evidence>
<feature type="domain" description="Aminoacyl-tRNA synthetase class Ia" evidence="13">
    <location>
        <begin position="18"/>
        <end position="556"/>
    </location>
</feature>
<evidence type="ECO:0000256" key="4">
    <source>
        <dbReference type="ARBA" id="ARBA00022598"/>
    </source>
</evidence>
<evidence type="ECO:0000256" key="6">
    <source>
        <dbReference type="ARBA" id="ARBA00022840"/>
    </source>
</evidence>
<keyword evidence="4 12" id="KW-0436">Ligase</keyword>
<comment type="similarity">
    <text evidence="11 12">Belongs to the class-I aminoacyl-tRNA synthetase family. ValS type 1 subfamily.</text>
</comment>
<evidence type="ECO:0000259" key="14">
    <source>
        <dbReference type="Pfam" id="PF08264"/>
    </source>
</evidence>
<evidence type="ECO:0000256" key="3">
    <source>
        <dbReference type="ARBA" id="ARBA00022490"/>
    </source>
</evidence>
<dbReference type="SUPFAM" id="SSF50677">
    <property type="entry name" value="ValRS/IleRS/LeuRS editing domain"/>
    <property type="match status" value="1"/>
</dbReference>
<comment type="caution">
    <text evidence="16">The sequence shown here is derived from an EMBL/GenBank/DDBJ whole genome shotgun (WGS) entry which is preliminary data.</text>
</comment>
<dbReference type="GO" id="GO:0002161">
    <property type="term" value="F:aminoacyl-tRNA deacylase activity"/>
    <property type="evidence" value="ECO:0007669"/>
    <property type="project" value="InterPro"/>
</dbReference>
<dbReference type="InterPro" id="IPR013155">
    <property type="entry name" value="M/V/L/I-tRNA-synth_anticd-bd"/>
</dbReference>
<dbReference type="EC" id="6.1.1.9" evidence="12"/>
<dbReference type="Pfam" id="PF08264">
    <property type="entry name" value="Anticodon_1"/>
    <property type="match status" value="1"/>
</dbReference>
<dbReference type="PROSITE" id="PS00178">
    <property type="entry name" value="AA_TRNA_LIGASE_I"/>
    <property type="match status" value="1"/>
</dbReference>
<dbReference type="InterPro" id="IPR002303">
    <property type="entry name" value="Valyl-tRNA_ligase"/>
</dbReference>
<dbReference type="InterPro" id="IPR009008">
    <property type="entry name" value="Val/Leu/Ile-tRNA-synth_edit"/>
</dbReference>
<dbReference type="PANTHER" id="PTHR11946:SF93">
    <property type="entry name" value="VALINE--TRNA LIGASE, CHLOROPLASTIC_MITOCHONDRIAL 2"/>
    <property type="match status" value="1"/>
</dbReference>
<dbReference type="Pfam" id="PF10458">
    <property type="entry name" value="Val_tRNA-synt_C"/>
    <property type="match status" value="1"/>
</dbReference>
<keyword evidence="8 12" id="KW-0175">Coiled coil</keyword>
<dbReference type="HAMAP" id="MF_02004">
    <property type="entry name" value="Val_tRNA_synth_type1"/>
    <property type="match status" value="1"/>
</dbReference>
<keyword evidence="5 12" id="KW-0547">Nucleotide-binding</keyword>
<evidence type="ECO:0000259" key="15">
    <source>
        <dbReference type="Pfam" id="PF10458"/>
    </source>
</evidence>
<dbReference type="FunFam" id="3.40.50.620:FF:000098">
    <property type="entry name" value="Valine--tRNA ligase"/>
    <property type="match status" value="1"/>
</dbReference>
<evidence type="ECO:0000313" key="16">
    <source>
        <dbReference type="EMBL" id="KYG67097.1"/>
    </source>
</evidence>
<comment type="function">
    <text evidence="12">Catalyzes the attachment of valine to tRNA(Val). As ValRS can inadvertently accommodate and process structurally similar amino acids such as threonine, to avoid such errors, it has a 'posttransfer' editing activity that hydrolyzes mischarged Thr-tRNA(Val) in a tRNA-dependent manner.</text>
</comment>
<comment type="subunit">
    <text evidence="2 12">Monomer.</text>
</comment>
<dbReference type="Gene3D" id="1.10.730.10">
    <property type="entry name" value="Isoleucyl-tRNA Synthetase, Domain 1"/>
    <property type="match status" value="1"/>
</dbReference>
<dbReference type="CDD" id="cd00817">
    <property type="entry name" value="ValRS_core"/>
    <property type="match status" value="1"/>
</dbReference>
<sequence length="892" mass="102013">MSEQLSDRYNPADVENRTYQWWENAGYFKAQDQSTKPPFSIILPPPNVTGFLHIGHALDHTIQDMLIRWKRMNGYNTMWLPGTDHAGIATQSVVERELKKTGVTRHELGREKFVEKVWEWKHQYGNRIYSQMRRLGDSCDWDRAVFTLDEGVSKAVRKVFVTLHKKGLIYRGQRLVNWSGPLETAISDLEVEHRQIKGSLFHINYPLEDGSGVLTVATTRPETMLGDTALCVNPEDERYKHLIGKNVIVPLINRKIKIIADAYVDPAFGSGVVKITPAHDFNDYKIGKTHHLEFINILNKKAELNENAGPYQGLKVQEARKRVLEDLKAQNLLAKEEPYVHSVGHCERSGAVVEPFLSEQWFIKMDGLATPAKRVVENGTIRFEPESWTKVYLHWMNNIEDWCISRQLWWGHRIPVWYCNDCGHQTVAEVDPTACEKCGKTHIQQDNDVLDTWFSSGLWPFSTMGWPNETETLKTFYPTNYLVTGHDIIFFWVARMIMLGLEFKRDVPFRTVYIHGLVRDSQGRKMSKSLGNSIDPIEMIDKYGADALRFSFAAHLFSGKDFKFSEQRLEGYRNFMNKIWNAARFALSNLQDFEAPKEGVKALPNKADISVFDQWIISKLAEVTKEVEEALEHEKFSDAAVALYQFVWNQFCDWYIEFTKPIMNGTNAAEKKATQLVIAQVLNRIMRLLHPFTPFITEEIYQKLPIKGEACVIDQYPNTRNDREFLSLGSASAAMEIDLVKEVISAIRNIRGENRISPAVKINVRLGITSEQTQKILGNNRSAIVTLGRIENLEIGEDGNMMKCAVAPVVVKDAQVKVIIPLEGLVDFDEEVKRINKTMEKLQKDIGMLSNKLSNEKFIANADEDVVAADKVLLAQSKVHLDSLRDALTRFQ</sequence>
<organism evidence="16 17">
    <name type="scientific">Bdellovibrio bacteriovorus</name>
    <dbReference type="NCBI Taxonomy" id="959"/>
    <lineage>
        <taxon>Bacteria</taxon>
        <taxon>Pseudomonadati</taxon>
        <taxon>Bdellovibrionota</taxon>
        <taxon>Bdellovibrionia</taxon>
        <taxon>Bdellovibrionales</taxon>
        <taxon>Pseudobdellovibrionaceae</taxon>
        <taxon>Bdellovibrio</taxon>
    </lineage>
</organism>
<dbReference type="Gene3D" id="2.170.220.10">
    <property type="match status" value="1"/>
</dbReference>
<keyword evidence="17" id="KW-1185">Reference proteome</keyword>
<feature type="domain" description="Methionyl/Valyl/Leucyl/Isoleucyl-tRNA synthetase anticodon-binding" evidence="14">
    <location>
        <begin position="613"/>
        <end position="764"/>
    </location>
</feature>
<dbReference type="Pfam" id="PF00133">
    <property type="entry name" value="tRNA-synt_1"/>
    <property type="match status" value="1"/>
</dbReference>